<reference evidence="11" key="2">
    <citation type="journal article" date="2009" name="Genome Res.">
        <title>Comparative genomic analyses of the human fungal pathogens Coccidioides and their relatives.</title>
        <authorList>
            <person name="Sharpton T.J."/>
            <person name="Stajich J.E."/>
            <person name="Rounsley S.D."/>
            <person name="Gardner M.J."/>
            <person name="Wortman J.R."/>
            <person name="Jordar V.S."/>
            <person name="Maiti R."/>
            <person name="Kodira C.D."/>
            <person name="Neafsey D.E."/>
            <person name="Zeng Q."/>
            <person name="Hung C.-Y."/>
            <person name="McMahan C."/>
            <person name="Muszewska A."/>
            <person name="Grynberg M."/>
            <person name="Mandel M.A."/>
            <person name="Kellner E.M."/>
            <person name="Barker B.M."/>
            <person name="Galgiani J.N."/>
            <person name="Orbach M.J."/>
            <person name="Kirkland T.N."/>
            <person name="Cole G.T."/>
            <person name="Henn M.R."/>
            <person name="Birren B.W."/>
            <person name="Taylor J.W."/>
        </authorList>
    </citation>
    <scope>NUCLEOTIDE SEQUENCE [LARGE SCALE GENOMIC DNA]</scope>
    <source>
        <strain evidence="11">RMSCC 3488</strain>
    </source>
</reference>
<feature type="region of interest" description="Disordered" evidence="7">
    <location>
        <begin position="828"/>
        <end position="955"/>
    </location>
</feature>
<organism evidence="10 11">
    <name type="scientific">Coccidioides posadasii RMSCC 3488</name>
    <dbReference type="NCBI Taxonomy" id="454284"/>
    <lineage>
        <taxon>Eukaryota</taxon>
        <taxon>Fungi</taxon>
        <taxon>Dikarya</taxon>
        <taxon>Ascomycota</taxon>
        <taxon>Pezizomycotina</taxon>
        <taxon>Eurotiomycetes</taxon>
        <taxon>Eurotiomycetidae</taxon>
        <taxon>Onygenales</taxon>
        <taxon>Onygenaceae</taxon>
        <taxon>Coccidioides</taxon>
    </lineage>
</organism>
<dbReference type="InterPro" id="IPR051608">
    <property type="entry name" value="RQC_Subunit_NEMF"/>
</dbReference>
<keyword evidence="4 6" id="KW-0175">Coiled coil</keyword>
<feature type="region of interest" description="Disordered" evidence="7">
    <location>
        <begin position="1037"/>
        <end position="1068"/>
    </location>
</feature>
<dbReference type="GO" id="GO:1990112">
    <property type="term" value="C:RQC complex"/>
    <property type="evidence" value="ECO:0007669"/>
    <property type="project" value="TreeGrafter"/>
</dbReference>
<dbReference type="InterPro" id="IPR021846">
    <property type="entry name" value="NFACT-C"/>
</dbReference>
<feature type="region of interest" description="Disordered" evidence="7">
    <location>
        <begin position="174"/>
        <end position="195"/>
    </location>
</feature>
<evidence type="ECO:0000259" key="8">
    <source>
        <dbReference type="Pfam" id="PF05670"/>
    </source>
</evidence>
<dbReference type="InterPro" id="IPR008532">
    <property type="entry name" value="NFACT_RNA-bd"/>
</dbReference>
<dbReference type="PANTHER" id="PTHR15239">
    <property type="entry name" value="NUCLEAR EXPORT MEDIATOR FACTOR NEMF"/>
    <property type="match status" value="1"/>
</dbReference>
<feature type="compositionally biased region" description="Basic and acidic residues" evidence="7">
    <location>
        <begin position="1049"/>
        <end position="1064"/>
    </location>
</feature>
<dbReference type="GO" id="GO:0005737">
    <property type="term" value="C:cytoplasm"/>
    <property type="evidence" value="ECO:0007669"/>
    <property type="project" value="UniProtKB-SubCell"/>
</dbReference>
<feature type="compositionally biased region" description="Polar residues" evidence="7">
    <location>
        <begin position="843"/>
        <end position="868"/>
    </location>
</feature>
<feature type="compositionally biased region" description="Polar residues" evidence="7">
    <location>
        <begin position="1038"/>
        <end position="1048"/>
    </location>
</feature>
<dbReference type="Pfam" id="PF11923">
    <property type="entry name" value="NFACT-C"/>
    <property type="match status" value="1"/>
</dbReference>
<feature type="compositionally biased region" description="Basic residues" evidence="7">
    <location>
        <begin position="872"/>
        <end position="883"/>
    </location>
</feature>
<evidence type="ECO:0000313" key="11">
    <source>
        <dbReference type="Proteomes" id="UP000054567"/>
    </source>
</evidence>
<dbReference type="OrthoDB" id="207084at2759"/>
<evidence type="ECO:0000313" key="10">
    <source>
        <dbReference type="EMBL" id="KMM65494.1"/>
    </source>
</evidence>
<feature type="coiled-coil region" evidence="6">
    <location>
        <begin position="339"/>
        <end position="366"/>
    </location>
</feature>
<dbReference type="GO" id="GO:0043023">
    <property type="term" value="F:ribosomal large subunit binding"/>
    <property type="evidence" value="ECO:0007669"/>
    <property type="project" value="TreeGrafter"/>
</dbReference>
<dbReference type="Pfam" id="PF05833">
    <property type="entry name" value="NFACT_N"/>
    <property type="match status" value="1"/>
</dbReference>
<dbReference type="GO" id="GO:0072344">
    <property type="term" value="P:rescue of stalled ribosome"/>
    <property type="evidence" value="ECO:0007669"/>
    <property type="project" value="TreeGrafter"/>
</dbReference>
<feature type="region of interest" description="Disordered" evidence="7">
    <location>
        <begin position="437"/>
        <end position="469"/>
    </location>
</feature>
<dbReference type="GO" id="GO:0000049">
    <property type="term" value="F:tRNA binding"/>
    <property type="evidence" value="ECO:0007669"/>
    <property type="project" value="TreeGrafter"/>
</dbReference>
<feature type="compositionally biased region" description="Gly residues" evidence="7">
    <location>
        <begin position="1118"/>
        <end position="1136"/>
    </location>
</feature>
<evidence type="ECO:0000256" key="1">
    <source>
        <dbReference type="ARBA" id="ARBA00004496"/>
    </source>
</evidence>
<evidence type="ECO:0000259" key="9">
    <source>
        <dbReference type="Pfam" id="PF11923"/>
    </source>
</evidence>
<gene>
    <name evidence="10" type="ORF">CPAG_01845</name>
</gene>
<keyword evidence="3" id="KW-0963">Cytoplasm</keyword>
<sequence length="1136" mass="126004">MKQRFSSLDVKVICRELSAAVVGLRVSNIYDLSSRTYLFKIAKPDVRKQFIVDSGFRCHITEYSRVTAPAPSHFVSRLRGFLKSRRITAVSQIGTDRIVHIEFSDGYYHLFLEFFASGNIILTDNEYKIVALLRIVPEGEDQDEVRLGLKYRLDNKQNYEGVPPPSVDRLKTALQKGKERDASISEPANKRAKKKQEEALRRALSLGFPEYPPVLLEHALHVTGFDSSLRPDQILETGDRVNDLMRVLREVESVSNELSTTEQTRGYIVARNENKPSENPSFSGEAKPDKSNYIDYHPFAPRQFADGNDISILTFDSFNKAVDEYYSSVETQKLESRLTEREETMKRKLEATKRDHEKRVGALQQVQEIHTRKAEAIATNLRKVEEVMNAVNGLIAQGMDWVEIARLIEMEQSRQNPVAKLIKLPLKLYENTVTVLLPEGQLDEEDDDSEESDEEDEENDGEAKTKPQRPEVLSVDIDLGLTPWANASQYYDQKKTAAVKEEKTIKASKQALKSAEKKLTTDLKRGLKQEKPVLRPARIPFWFEKFYFFISSDGYLVLGIDSVMLITRSSGSDDRQNEILYHRHLRKGDVYVHADMEGAIPLIVKNKPGASDAPIPPGTLAQAGTFTVATSRAWESKALMGAWWVNADQVSKTTPSGEYLATGGVVIRGGKNHLAPGQLILGFAVMFQISPESVRNHTRHRLEEPVSSEMTVKNDHRNGTHEPSEMEKLEESPNTAVDNCSIGKVGMEQKPRENTWDLPVEQSAQTGIAPQVKEPQGEAGLSREDKDTLSDPDLQQQLAAFGATTKHVSAQERRLMKRGAGLHASALPELGLDEEDEDEEENQSTPSTFKPSGTPTLSIQSTSTSKSQLPVRGKRGKAKKLASKYKDQDEEDRELALRLLGSTPKTTTPKKTKEDREAEIQAQKERRRAQHDKAAQAERRRQESFQKRPEGQNQALDMADAEQVVEDLSSLPALVGTPALGDEIISAIPVCAPWSALGQYKYRAKLQPGPTGKGKIVKEILGKWIVDASAVVKAKRLPTSTSGGSNSGDQEKESPDEPKPKENDQPNLTTVELELLKGWREAEIINSLPIGKVRIVSVAGAGGSVSNIDDGKGKGKKAGGGSGKGGKGGGKGGKKR</sequence>
<dbReference type="EMBL" id="DS268109">
    <property type="protein sequence ID" value="KMM65494.1"/>
    <property type="molecule type" value="Genomic_DNA"/>
</dbReference>
<feature type="compositionally biased region" description="Basic and acidic residues" evidence="7">
    <location>
        <begin position="174"/>
        <end position="183"/>
    </location>
</feature>
<reference evidence="11" key="3">
    <citation type="journal article" date="2010" name="Genome Res.">
        <title>Population genomic sequencing of Coccidioides fungi reveals recent hybridization and transposon control.</title>
        <authorList>
            <person name="Neafsey D.E."/>
            <person name="Barker B.M."/>
            <person name="Sharpton T.J."/>
            <person name="Stajich J.E."/>
            <person name="Park D.J."/>
            <person name="Whiston E."/>
            <person name="Hung C.-Y."/>
            <person name="McMahan C."/>
            <person name="White J."/>
            <person name="Sykes S."/>
            <person name="Heiman D."/>
            <person name="Young S."/>
            <person name="Zeng Q."/>
            <person name="Abouelleil A."/>
            <person name="Aftuck L."/>
            <person name="Bessette D."/>
            <person name="Brown A."/>
            <person name="FitzGerald M."/>
            <person name="Lui A."/>
            <person name="Macdonald J.P."/>
            <person name="Priest M."/>
            <person name="Orbach M.J."/>
            <person name="Galgiani J.N."/>
            <person name="Kirkland T.N."/>
            <person name="Cole G.T."/>
            <person name="Birren B.W."/>
            <person name="Henn M.R."/>
            <person name="Taylor J.W."/>
            <person name="Rounsley S.D."/>
        </authorList>
    </citation>
    <scope>NUCLEOTIDE SEQUENCE [LARGE SCALE GENOMIC DNA]</scope>
    <source>
        <strain evidence="11">RMSCC 3488</strain>
    </source>
</reference>
<dbReference type="AlphaFoldDB" id="A0A0J6F955"/>
<evidence type="ECO:0000256" key="7">
    <source>
        <dbReference type="SAM" id="MobiDB-lite"/>
    </source>
</evidence>
<feature type="region of interest" description="Disordered" evidence="7">
    <location>
        <begin position="763"/>
        <end position="789"/>
    </location>
</feature>
<reference evidence="10 11" key="1">
    <citation type="submission" date="2007-06" db="EMBL/GenBank/DDBJ databases">
        <title>The Genome Sequence of Coccidioides posadasii RMSCC_3488.</title>
        <authorList>
            <consortium name="Coccidioides Genome Resources Consortium"/>
            <consortium name="The Broad Institute Genome Sequencing Platform"/>
            <person name="Henn M.R."/>
            <person name="Sykes S."/>
            <person name="Young S."/>
            <person name="Jaffe D."/>
            <person name="Berlin A."/>
            <person name="Alvarez P."/>
            <person name="Butler J."/>
            <person name="Gnerre S."/>
            <person name="Grabherr M."/>
            <person name="Mauceli E."/>
            <person name="Brockman W."/>
            <person name="Kodira C."/>
            <person name="Alvarado L."/>
            <person name="Zeng Q."/>
            <person name="Crawford M."/>
            <person name="Antoine C."/>
            <person name="Devon K."/>
            <person name="Galgiani J."/>
            <person name="Orsborn K."/>
            <person name="Lewis M.L."/>
            <person name="Nusbaum C."/>
            <person name="Galagan J."/>
            <person name="Birren B."/>
        </authorList>
    </citation>
    <scope>NUCLEOTIDE SEQUENCE [LARGE SCALE GENOMIC DNA]</scope>
    <source>
        <strain evidence="10 11">RMSCC 3488</strain>
    </source>
</reference>
<dbReference type="Proteomes" id="UP000054567">
    <property type="component" value="Unassembled WGS sequence"/>
</dbReference>
<protein>
    <recommendedName>
        <fullName evidence="5">Ribosome quality control complex subunit 2</fullName>
    </recommendedName>
</protein>
<feature type="domain" description="NFACT protein C-terminal" evidence="9">
    <location>
        <begin position="966"/>
        <end position="1096"/>
    </location>
</feature>
<evidence type="ECO:0000256" key="4">
    <source>
        <dbReference type="ARBA" id="ARBA00023054"/>
    </source>
</evidence>
<evidence type="ECO:0000256" key="3">
    <source>
        <dbReference type="ARBA" id="ARBA00022490"/>
    </source>
</evidence>
<dbReference type="Pfam" id="PF05670">
    <property type="entry name" value="NFACT-R_1"/>
    <property type="match status" value="1"/>
</dbReference>
<feature type="domain" description="NFACT RNA-binding" evidence="8">
    <location>
        <begin position="545"/>
        <end position="669"/>
    </location>
</feature>
<feature type="compositionally biased region" description="Acidic residues" evidence="7">
    <location>
        <begin position="831"/>
        <end position="842"/>
    </location>
</feature>
<feature type="compositionally biased region" description="Basic and acidic residues" evidence="7">
    <location>
        <begin position="931"/>
        <end position="950"/>
    </location>
</feature>
<feature type="compositionally biased region" description="Low complexity" evidence="7">
    <location>
        <begin position="897"/>
        <end position="909"/>
    </location>
</feature>
<evidence type="ECO:0000256" key="5">
    <source>
        <dbReference type="ARBA" id="ARBA00070414"/>
    </source>
</evidence>
<feature type="region of interest" description="Disordered" evidence="7">
    <location>
        <begin position="697"/>
        <end position="740"/>
    </location>
</feature>
<comment type="similarity">
    <text evidence="2">Belongs to the NEMF family.</text>
</comment>
<dbReference type="FunFam" id="2.30.310.10:FF:000003">
    <property type="entry name" value="Zinc knuckle domain containing protein"/>
    <property type="match status" value="1"/>
</dbReference>
<dbReference type="Gene3D" id="2.30.310.10">
    <property type="entry name" value="ibrinogen binding protein from staphylococcus aureus domain"/>
    <property type="match status" value="1"/>
</dbReference>
<name>A0A0J6F955_COCPO</name>
<proteinExistence type="inferred from homology"/>
<evidence type="ECO:0000256" key="2">
    <source>
        <dbReference type="ARBA" id="ARBA00008318"/>
    </source>
</evidence>
<feature type="compositionally biased region" description="Basic and acidic residues" evidence="7">
    <location>
        <begin position="911"/>
        <end position="924"/>
    </location>
</feature>
<dbReference type="VEuPathDB" id="FungiDB:CPAG_01845"/>
<evidence type="ECO:0000256" key="6">
    <source>
        <dbReference type="SAM" id="Coils"/>
    </source>
</evidence>
<feature type="compositionally biased region" description="Basic and acidic residues" evidence="7">
    <location>
        <begin position="712"/>
        <end position="731"/>
    </location>
</feature>
<comment type="subcellular location">
    <subcellularLocation>
        <location evidence="1">Cytoplasm</location>
    </subcellularLocation>
</comment>
<accession>A0A0J6F955</accession>
<feature type="region of interest" description="Disordered" evidence="7">
    <location>
        <begin position="1102"/>
        <end position="1136"/>
    </location>
</feature>
<feature type="compositionally biased region" description="Acidic residues" evidence="7">
    <location>
        <begin position="441"/>
        <end position="460"/>
    </location>
</feature>
<dbReference type="GO" id="GO:1990116">
    <property type="term" value="P:ribosome-associated ubiquitin-dependent protein catabolic process"/>
    <property type="evidence" value="ECO:0007669"/>
    <property type="project" value="TreeGrafter"/>
</dbReference>
<dbReference type="PANTHER" id="PTHR15239:SF6">
    <property type="entry name" value="RIBOSOME QUALITY CONTROL COMPLEX SUBUNIT NEMF"/>
    <property type="match status" value="1"/>
</dbReference>